<sequence length="227" mass="26241">MLLEEVMQQLEEYGTEQNRKTYKNHGAKEPLFGVSFANLKLLKKKIKKDHDLAISLWETKNMDAMTLATMILDPKKVTTELLNKWVQEVDYYCLMDVLMTAICTSPIAIERMEEWTKSDDEWIGRAGWSLLANIAIKNKTLQDDFFSPYLEEIKENIHNEKNRKREAMNSALIAIGIRNEDLEQTAIEIAREIGKVQVDHGATSCKTPDAESYIKKARERAEKKKMK</sequence>
<reference evidence="3 5" key="2">
    <citation type="submission" date="2020-05" db="EMBL/GenBank/DDBJ databases">
        <title>FDA dAtabase for Regulatory Grade micrObial Sequences (FDA-ARGOS): Supporting development and validation of Infectious Disease Dx tests.</title>
        <authorList>
            <person name="Nelson B."/>
            <person name="Plummer A."/>
            <person name="Tallon L."/>
            <person name="Sadzewicz L."/>
            <person name="Zhao X."/>
            <person name="Vavikolanu K."/>
            <person name="Mehta A."/>
            <person name="Aluvathingal J."/>
            <person name="Nadendla S."/>
            <person name="Myers T."/>
            <person name="Yan Y."/>
            <person name="Sichtig H."/>
        </authorList>
    </citation>
    <scope>NUCLEOTIDE SEQUENCE [LARGE SCALE GENOMIC DNA]</scope>
    <source>
        <strain evidence="3 5">FDAARGOS_795</strain>
    </source>
</reference>
<dbReference type="InterPro" id="IPR016024">
    <property type="entry name" value="ARM-type_fold"/>
</dbReference>
<dbReference type="RefSeq" id="WP_000923439.1">
    <property type="nucleotide sequence ID" value="NZ_CP009335.1"/>
</dbReference>
<dbReference type="Gene3D" id="1.25.10.90">
    <property type="match status" value="1"/>
</dbReference>
<reference evidence="2 4" key="1">
    <citation type="journal article" date="2015" name="Genome Announc.">
        <title>Complete genome sequences for 35 biothreat assay-relevant bacillus species.</title>
        <authorList>
            <person name="Johnson S.L."/>
            <person name="Daligault H.E."/>
            <person name="Davenport K.W."/>
            <person name="Jaissle J."/>
            <person name="Frey K.G."/>
            <person name="Ladner J.T."/>
            <person name="Broomall S.M."/>
            <person name="Bishop-Lilly K.A."/>
            <person name="Bruce D.C."/>
            <person name="Gibbons H.S."/>
            <person name="Coyne S.R."/>
            <person name="Lo C.C."/>
            <person name="Meincke L."/>
            <person name="Munk A.C."/>
            <person name="Koroleva G.I."/>
            <person name="Rosenzweig C.N."/>
            <person name="Palacios G.F."/>
            <person name="Redden C.L."/>
            <person name="Minogue T.D."/>
            <person name="Chain P.S."/>
        </authorList>
    </citation>
    <scope>NUCLEOTIDE SEQUENCE [LARGE SCALE GENOMIC DNA]</scope>
    <source>
        <strain evidence="2 4">HD1011</strain>
    </source>
</reference>
<name>A0A0B5NL35_BACTU</name>
<dbReference type="EMBL" id="CP009335">
    <property type="protein sequence ID" value="AJG78529.1"/>
    <property type="molecule type" value="Genomic_DNA"/>
</dbReference>
<organism evidence="3 5">
    <name type="scientific">Bacillus thuringiensis</name>
    <dbReference type="NCBI Taxonomy" id="1428"/>
    <lineage>
        <taxon>Bacteria</taxon>
        <taxon>Bacillati</taxon>
        <taxon>Bacillota</taxon>
        <taxon>Bacilli</taxon>
        <taxon>Bacillales</taxon>
        <taxon>Bacillaceae</taxon>
        <taxon>Bacillus</taxon>
        <taxon>Bacillus cereus group</taxon>
    </lineage>
</organism>
<dbReference type="Proteomes" id="UP000031876">
    <property type="component" value="Chromosome"/>
</dbReference>
<evidence type="ECO:0000313" key="4">
    <source>
        <dbReference type="Proteomes" id="UP000031876"/>
    </source>
</evidence>
<dbReference type="PANTHER" id="PTHR41291:SF1">
    <property type="entry name" value="DNA ALKYLATION REPAIR PROTEIN"/>
    <property type="match status" value="1"/>
</dbReference>
<dbReference type="Proteomes" id="UP000501107">
    <property type="component" value="Chromosome"/>
</dbReference>
<dbReference type="AlphaFoldDB" id="A0A0B5NL35"/>
<dbReference type="Pfam" id="PF08713">
    <property type="entry name" value="DNA_alkylation"/>
    <property type="match status" value="1"/>
</dbReference>
<dbReference type="PANTHER" id="PTHR41291">
    <property type="entry name" value="DNA ALKYLATION REPAIR PROTEIN"/>
    <property type="match status" value="1"/>
</dbReference>
<dbReference type="InterPro" id="IPR014825">
    <property type="entry name" value="DNA_alkylation"/>
</dbReference>
<proteinExistence type="predicted"/>
<protein>
    <submittedName>
        <fullName evidence="2">DNA alkylation repair enzyme family protein</fullName>
    </submittedName>
    <submittedName>
        <fullName evidence="3">DNA alkylation repair protein</fullName>
    </submittedName>
</protein>
<dbReference type="SUPFAM" id="SSF48371">
    <property type="entry name" value="ARM repeat"/>
    <property type="match status" value="1"/>
</dbReference>
<dbReference type="CDD" id="cd06561">
    <property type="entry name" value="AlkD_like"/>
    <property type="match status" value="1"/>
</dbReference>
<accession>A0A0B5NL35</accession>
<evidence type="ECO:0000256" key="1">
    <source>
        <dbReference type="SAM" id="MobiDB-lite"/>
    </source>
</evidence>
<dbReference type="EMBL" id="CP053980">
    <property type="protein sequence ID" value="QKH27673.1"/>
    <property type="molecule type" value="Genomic_DNA"/>
</dbReference>
<evidence type="ECO:0000313" key="3">
    <source>
        <dbReference type="EMBL" id="QKH27673.1"/>
    </source>
</evidence>
<dbReference type="KEGG" id="btw:BF38_4097"/>
<evidence type="ECO:0000313" key="5">
    <source>
        <dbReference type="Proteomes" id="UP000501107"/>
    </source>
</evidence>
<feature type="region of interest" description="Disordered" evidence="1">
    <location>
        <begin position="205"/>
        <end position="227"/>
    </location>
</feature>
<gene>
    <name evidence="2" type="ORF">BF38_4097</name>
    <name evidence="3" type="ORF">FOC89_28245</name>
</gene>
<feature type="compositionally biased region" description="Basic and acidic residues" evidence="1">
    <location>
        <begin position="208"/>
        <end position="227"/>
    </location>
</feature>
<evidence type="ECO:0000313" key="2">
    <source>
        <dbReference type="EMBL" id="AJG78529.1"/>
    </source>
</evidence>